<gene>
    <name evidence="2" type="ORF">MNBD_GAMMA07-1811</name>
</gene>
<accession>A0A3B0WMH5</accession>
<evidence type="ECO:0000259" key="1">
    <source>
        <dbReference type="Pfam" id="PF20093"/>
    </source>
</evidence>
<reference evidence="2" key="1">
    <citation type="submission" date="2018-06" db="EMBL/GenBank/DDBJ databases">
        <authorList>
            <person name="Zhirakovskaya E."/>
        </authorList>
    </citation>
    <scope>NUCLEOTIDE SEQUENCE</scope>
</reference>
<feature type="domain" description="DUF6484" evidence="1">
    <location>
        <begin position="25"/>
        <end position="85"/>
    </location>
</feature>
<protein>
    <recommendedName>
        <fullName evidence="1">DUF6484 domain-containing protein</fullName>
    </recommendedName>
</protein>
<dbReference type="EMBL" id="UOFF01000340">
    <property type="protein sequence ID" value="VAW57135.1"/>
    <property type="molecule type" value="Genomic_DNA"/>
</dbReference>
<name>A0A3B0WMH5_9ZZZZ</name>
<proteinExistence type="predicted"/>
<dbReference type="InterPro" id="IPR045506">
    <property type="entry name" value="DUF6484"/>
</dbReference>
<dbReference type="AlphaFoldDB" id="A0A3B0WMH5"/>
<organism evidence="2">
    <name type="scientific">hydrothermal vent metagenome</name>
    <dbReference type="NCBI Taxonomy" id="652676"/>
    <lineage>
        <taxon>unclassified sequences</taxon>
        <taxon>metagenomes</taxon>
        <taxon>ecological metagenomes</taxon>
    </lineage>
</organism>
<evidence type="ECO:0000313" key="2">
    <source>
        <dbReference type="EMBL" id="VAW57135.1"/>
    </source>
</evidence>
<sequence length="164" mass="17762">MEKNHVVPKENLLTEVSLSPGEILLGTFTGFDNQHNILVNFPNNLSTKSLIANSTLELNSSQIGAQVALMFIEGDINKPLIMGVIYNPLNNALASFDFKANTKIDDAHVDGKRILLEGKEEIVLKCGQASITLTKSGKILIRGNYLSNRSTGVNKILGGSVQIN</sequence>
<dbReference type="Pfam" id="PF20093">
    <property type="entry name" value="DUF6484"/>
    <property type="match status" value="1"/>
</dbReference>